<protein>
    <submittedName>
        <fullName evidence="4">Histidine kinase</fullName>
    </submittedName>
</protein>
<dbReference type="InterPro" id="IPR010559">
    <property type="entry name" value="Sig_transdc_His_kin_internal"/>
</dbReference>
<keyword evidence="1" id="KW-1133">Transmembrane helix</keyword>
<keyword evidence="4" id="KW-0808">Transferase</keyword>
<feature type="domain" description="Signal transduction histidine kinase internal region" evidence="2">
    <location>
        <begin position="256"/>
        <end position="333"/>
    </location>
</feature>
<sequence length="446" mass="51678">MVYETWLFLFLGMMAAILLYNIVQWCFYQERIYGLYTVYLLIWLGYFPLRSSSILSDNLADFVRITGPMVAYIVYYDFTIAFLNLREHRPNLLRLFRMTQTGLAAYILLEVGFCFLSDYWALPVHELIHTLVRTGMVILSGYIIITVYKRKDPIGRFFITGSAMLVLGALIAMSLTMIRPANDLDGFWLAPLTYLQLGIVLELVFFSLGLAYRHRRDAVKKALFEQALNRERRQRLRDQTVAKQTVQLLEHEVAEMQMRALQAQLSPHFLFNSLNSLSSLIADEPTKAERFVDELSNVYRYLLQATDQELISLAAEIKFINSYYHLLKTRYDQGINLEINIDDSDKTCLIPPLTLQLLIENAVKHNIVSASNPLVIQIFTDNDGFLNVRNNLQRKRVNRLMSTKKGLQNIKLKFQLLNQPDIYISEENKLFNVAVPLIPSREQIAY</sequence>
<accession>A0A6G9AUB2</accession>
<gene>
    <name evidence="4" type="ORF">G8759_26430</name>
</gene>
<keyword evidence="1" id="KW-0472">Membrane</keyword>
<dbReference type="InterPro" id="IPR050640">
    <property type="entry name" value="Bact_2-comp_sensor_kinase"/>
</dbReference>
<proteinExistence type="predicted"/>
<organism evidence="4 5">
    <name type="scientific">Spirosoma aureum</name>
    <dbReference type="NCBI Taxonomy" id="2692134"/>
    <lineage>
        <taxon>Bacteria</taxon>
        <taxon>Pseudomonadati</taxon>
        <taxon>Bacteroidota</taxon>
        <taxon>Cytophagia</taxon>
        <taxon>Cytophagales</taxon>
        <taxon>Cytophagaceae</taxon>
        <taxon>Spirosoma</taxon>
    </lineage>
</organism>
<dbReference type="KEGG" id="spib:G8759_26430"/>
<dbReference type="RefSeq" id="WP_167215111.1">
    <property type="nucleotide sequence ID" value="NZ_CP050063.1"/>
</dbReference>
<name>A0A6G9AUB2_9BACT</name>
<feature type="transmembrane region" description="Helical" evidence="1">
    <location>
        <begin position="127"/>
        <end position="145"/>
    </location>
</feature>
<evidence type="ECO:0000256" key="1">
    <source>
        <dbReference type="SAM" id="Phobius"/>
    </source>
</evidence>
<dbReference type="InterPro" id="IPR011623">
    <property type="entry name" value="7TMR_DISM_rcpt_extracell_dom1"/>
</dbReference>
<dbReference type="AlphaFoldDB" id="A0A6G9AUB2"/>
<dbReference type="PANTHER" id="PTHR34220:SF7">
    <property type="entry name" value="SENSOR HISTIDINE KINASE YPDA"/>
    <property type="match status" value="1"/>
</dbReference>
<dbReference type="PANTHER" id="PTHR34220">
    <property type="entry name" value="SENSOR HISTIDINE KINASE YPDA"/>
    <property type="match status" value="1"/>
</dbReference>
<dbReference type="Pfam" id="PF07695">
    <property type="entry name" value="7TMR-DISM_7TM"/>
    <property type="match status" value="1"/>
</dbReference>
<feature type="transmembrane region" description="Helical" evidence="1">
    <location>
        <begin position="193"/>
        <end position="212"/>
    </location>
</feature>
<dbReference type="GO" id="GO:0000155">
    <property type="term" value="F:phosphorelay sensor kinase activity"/>
    <property type="evidence" value="ECO:0007669"/>
    <property type="project" value="InterPro"/>
</dbReference>
<dbReference type="Pfam" id="PF06580">
    <property type="entry name" value="His_kinase"/>
    <property type="match status" value="1"/>
</dbReference>
<keyword evidence="5" id="KW-1185">Reference proteome</keyword>
<evidence type="ECO:0000313" key="5">
    <source>
        <dbReference type="Proteomes" id="UP000501802"/>
    </source>
</evidence>
<reference evidence="4 5" key="1">
    <citation type="submission" date="2020-03" db="EMBL/GenBank/DDBJ databases">
        <authorList>
            <person name="Kim M.K."/>
        </authorList>
    </citation>
    <scope>NUCLEOTIDE SEQUENCE [LARGE SCALE GENOMIC DNA]</scope>
    <source>
        <strain evidence="4 5">BT328</strain>
    </source>
</reference>
<evidence type="ECO:0000259" key="3">
    <source>
        <dbReference type="Pfam" id="PF07695"/>
    </source>
</evidence>
<evidence type="ECO:0000313" key="4">
    <source>
        <dbReference type="EMBL" id="QIP15916.1"/>
    </source>
</evidence>
<feature type="transmembrane region" description="Helical" evidence="1">
    <location>
        <begin position="103"/>
        <end position="121"/>
    </location>
</feature>
<keyword evidence="4" id="KW-0418">Kinase</keyword>
<evidence type="ECO:0000259" key="2">
    <source>
        <dbReference type="Pfam" id="PF06580"/>
    </source>
</evidence>
<keyword evidence="1" id="KW-0812">Transmembrane</keyword>
<feature type="transmembrane region" description="Helical" evidence="1">
    <location>
        <begin position="62"/>
        <end position="83"/>
    </location>
</feature>
<dbReference type="GO" id="GO:0016020">
    <property type="term" value="C:membrane"/>
    <property type="evidence" value="ECO:0007669"/>
    <property type="project" value="InterPro"/>
</dbReference>
<dbReference type="EMBL" id="CP050063">
    <property type="protein sequence ID" value="QIP15916.1"/>
    <property type="molecule type" value="Genomic_DNA"/>
</dbReference>
<feature type="transmembrane region" description="Helical" evidence="1">
    <location>
        <begin position="6"/>
        <end position="23"/>
    </location>
</feature>
<dbReference type="Proteomes" id="UP000501802">
    <property type="component" value="Chromosome"/>
</dbReference>
<feature type="transmembrane region" description="Helical" evidence="1">
    <location>
        <begin position="157"/>
        <end position="178"/>
    </location>
</feature>
<feature type="domain" description="7TM-DISM receptor extracellular" evidence="3">
    <location>
        <begin position="5"/>
        <end position="213"/>
    </location>
</feature>
<feature type="transmembrane region" description="Helical" evidence="1">
    <location>
        <begin position="32"/>
        <end position="50"/>
    </location>
</feature>